<feature type="signal peptide" evidence="1">
    <location>
        <begin position="1"/>
        <end position="22"/>
    </location>
</feature>
<sequence>MRFLPQAVSASLAIFTMGRANAGDPPQSQTFAEYCAVGGANLTDQHWLGLYCRNHMVEIFGYNWTWIDLDFCVGNNGGQLATMDNGNYSTSCNNCNATHDFEKKTLFLSCACPNDAQDYIMSSLDLNTTLYEIDGAAGCFNHMGNETWRGP</sequence>
<evidence type="ECO:0000259" key="2">
    <source>
        <dbReference type="Pfam" id="PF08881"/>
    </source>
</evidence>
<keyword evidence="1" id="KW-0732">Signal</keyword>
<dbReference type="EMBL" id="MU860009">
    <property type="protein sequence ID" value="KAK4242324.1"/>
    <property type="molecule type" value="Genomic_DNA"/>
</dbReference>
<feature type="chain" id="PRO_5042901672" description="Cyanovirin-N domain-containing protein" evidence="1">
    <location>
        <begin position="23"/>
        <end position="151"/>
    </location>
</feature>
<dbReference type="SUPFAM" id="SSF51322">
    <property type="entry name" value="Cyanovirin-N"/>
    <property type="match status" value="1"/>
</dbReference>
<dbReference type="AlphaFoldDB" id="A0AAN7CHT7"/>
<accession>A0AAN7CHT7</accession>
<evidence type="ECO:0000313" key="4">
    <source>
        <dbReference type="Proteomes" id="UP001303760"/>
    </source>
</evidence>
<dbReference type="InterPro" id="IPR036673">
    <property type="entry name" value="Cyanovirin-N_sf"/>
</dbReference>
<dbReference type="InterPro" id="IPR011058">
    <property type="entry name" value="Cyanovirin-N"/>
</dbReference>
<reference evidence="3" key="2">
    <citation type="submission" date="2023-05" db="EMBL/GenBank/DDBJ databases">
        <authorList>
            <consortium name="Lawrence Berkeley National Laboratory"/>
            <person name="Steindorff A."/>
            <person name="Hensen N."/>
            <person name="Bonometti L."/>
            <person name="Westerberg I."/>
            <person name="Brannstrom I.O."/>
            <person name="Guillou S."/>
            <person name="Cros-Aarteil S."/>
            <person name="Calhoun S."/>
            <person name="Haridas S."/>
            <person name="Kuo A."/>
            <person name="Mondo S."/>
            <person name="Pangilinan J."/>
            <person name="Riley R."/>
            <person name="Labutti K."/>
            <person name="Andreopoulos B."/>
            <person name="Lipzen A."/>
            <person name="Chen C."/>
            <person name="Yanf M."/>
            <person name="Daum C."/>
            <person name="Ng V."/>
            <person name="Clum A."/>
            <person name="Ohm R."/>
            <person name="Martin F."/>
            <person name="Silar P."/>
            <person name="Natvig D."/>
            <person name="Lalanne C."/>
            <person name="Gautier V."/>
            <person name="Ament-Velasquez S.L."/>
            <person name="Kruys A."/>
            <person name="Hutchinson M.I."/>
            <person name="Powell A.J."/>
            <person name="Barry K."/>
            <person name="Miller A.N."/>
            <person name="Grigoriev I.V."/>
            <person name="Debuchy R."/>
            <person name="Gladieux P."/>
            <person name="Thoren M.H."/>
            <person name="Johannesson H."/>
        </authorList>
    </citation>
    <scope>NUCLEOTIDE SEQUENCE</scope>
    <source>
        <strain evidence="3">CBS 532.94</strain>
    </source>
</reference>
<evidence type="ECO:0000313" key="3">
    <source>
        <dbReference type="EMBL" id="KAK4242324.1"/>
    </source>
</evidence>
<reference evidence="3" key="1">
    <citation type="journal article" date="2023" name="Mol. Phylogenet. Evol.">
        <title>Genome-scale phylogeny and comparative genomics of the fungal order Sordariales.</title>
        <authorList>
            <person name="Hensen N."/>
            <person name="Bonometti L."/>
            <person name="Westerberg I."/>
            <person name="Brannstrom I.O."/>
            <person name="Guillou S."/>
            <person name="Cros-Aarteil S."/>
            <person name="Calhoun S."/>
            <person name="Haridas S."/>
            <person name="Kuo A."/>
            <person name="Mondo S."/>
            <person name="Pangilinan J."/>
            <person name="Riley R."/>
            <person name="LaButti K."/>
            <person name="Andreopoulos B."/>
            <person name="Lipzen A."/>
            <person name="Chen C."/>
            <person name="Yan M."/>
            <person name="Daum C."/>
            <person name="Ng V."/>
            <person name="Clum A."/>
            <person name="Steindorff A."/>
            <person name="Ohm R.A."/>
            <person name="Martin F."/>
            <person name="Silar P."/>
            <person name="Natvig D.O."/>
            <person name="Lalanne C."/>
            <person name="Gautier V."/>
            <person name="Ament-Velasquez S.L."/>
            <person name="Kruys A."/>
            <person name="Hutchinson M.I."/>
            <person name="Powell A.J."/>
            <person name="Barry K."/>
            <person name="Miller A.N."/>
            <person name="Grigoriev I.V."/>
            <person name="Debuchy R."/>
            <person name="Gladieux P."/>
            <person name="Hiltunen Thoren M."/>
            <person name="Johannesson H."/>
        </authorList>
    </citation>
    <scope>NUCLEOTIDE SEQUENCE</scope>
    <source>
        <strain evidence="3">CBS 532.94</strain>
    </source>
</reference>
<keyword evidence="4" id="KW-1185">Reference proteome</keyword>
<comment type="caution">
    <text evidence="3">The sequence shown here is derived from an EMBL/GenBank/DDBJ whole genome shotgun (WGS) entry which is preliminary data.</text>
</comment>
<name>A0AAN7CHT7_9PEZI</name>
<protein>
    <recommendedName>
        <fullName evidence="2">Cyanovirin-N domain-containing protein</fullName>
    </recommendedName>
</protein>
<gene>
    <name evidence="3" type="ORF">C8A03DRAFT_11419</name>
</gene>
<evidence type="ECO:0000256" key="1">
    <source>
        <dbReference type="SAM" id="SignalP"/>
    </source>
</evidence>
<dbReference type="Proteomes" id="UP001303760">
    <property type="component" value="Unassembled WGS sequence"/>
</dbReference>
<dbReference type="Gene3D" id="2.30.60.10">
    <property type="entry name" value="Cyanovirin-N"/>
    <property type="match status" value="1"/>
</dbReference>
<dbReference type="Pfam" id="PF08881">
    <property type="entry name" value="CVNH"/>
    <property type="match status" value="1"/>
</dbReference>
<feature type="domain" description="Cyanovirin-N" evidence="2">
    <location>
        <begin position="46"/>
        <end position="135"/>
    </location>
</feature>
<proteinExistence type="predicted"/>
<organism evidence="3 4">
    <name type="scientific">Achaetomium macrosporum</name>
    <dbReference type="NCBI Taxonomy" id="79813"/>
    <lineage>
        <taxon>Eukaryota</taxon>
        <taxon>Fungi</taxon>
        <taxon>Dikarya</taxon>
        <taxon>Ascomycota</taxon>
        <taxon>Pezizomycotina</taxon>
        <taxon>Sordariomycetes</taxon>
        <taxon>Sordariomycetidae</taxon>
        <taxon>Sordariales</taxon>
        <taxon>Chaetomiaceae</taxon>
        <taxon>Achaetomium</taxon>
    </lineage>
</organism>